<organism evidence="1 2">
    <name type="scientific">Nonomuraea endophytica</name>
    <dbReference type="NCBI Taxonomy" id="714136"/>
    <lineage>
        <taxon>Bacteria</taxon>
        <taxon>Bacillati</taxon>
        <taxon>Actinomycetota</taxon>
        <taxon>Actinomycetes</taxon>
        <taxon>Streptosporangiales</taxon>
        <taxon>Streptosporangiaceae</taxon>
        <taxon>Nonomuraea</taxon>
    </lineage>
</organism>
<dbReference type="EMBL" id="JACHIN010000001">
    <property type="protein sequence ID" value="MBB5075297.1"/>
    <property type="molecule type" value="Genomic_DNA"/>
</dbReference>
<dbReference type="RefSeq" id="WP_184958331.1">
    <property type="nucleotide sequence ID" value="NZ_JACHIN010000001.1"/>
</dbReference>
<keyword evidence="2" id="KW-1185">Reference proteome</keyword>
<accession>A0A7W8EEF1</accession>
<sequence>MELIVECRPTGSLTVTRMIADDPSMLNTLRFEIDGLEQTDIPAIIDALLAVAELFPVLGQE</sequence>
<comment type="caution">
    <text evidence="1">The sequence shown here is derived from an EMBL/GenBank/DDBJ whole genome shotgun (WGS) entry which is preliminary data.</text>
</comment>
<evidence type="ECO:0000313" key="2">
    <source>
        <dbReference type="Proteomes" id="UP000568380"/>
    </source>
</evidence>
<name>A0A7W8EEF1_9ACTN</name>
<dbReference type="Proteomes" id="UP000568380">
    <property type="component" value="Unassembled WGS sequence"/>
</dbReference>
<proteinExistence type="predicted"/>
<evidence type="ECO:0000313" key="1">
    <source>
        <dbReference type="EMBL" id="MBB5075297.1"/>
    </source>
</evidence>
<protein>
    <submittedName>
        <fullName evidence="1">Uncharacterized protein</fullName>
    </submittedName>
</protein>
<reference evidence="1 2" key="1">
    <citation type="submission" date="2020-08" db="EMBL/GenBank/DDBJ databases">
        <title>Genomic Encyclopedia of Type Strains, Phase IV (KMG-IV): sequencing the most valuable type-strain genomes for metagenomic binning, comparative biology and taxonomic classification.</title>
        <authorList>
            <person name="Goeker M."/>
        </authorList>
    </citation>
    <scope>NUCLEOTIDE SEQUENCE [LARGE SCALE GENOMIC DNA]</scope>
    <source>
        <strain evidence="1 2">DSM 45385</strain>
    </source>
</reference>
<gene>
    <name evidence="1" type="ORF">HNR40_000743</name>
</gene>
<dbReference type="AlphaFoldDB" id="A0A7W8EEF1"/>